<dbReference type="Proteomes" id="UP000014461">
    <property type="component" value="Unassembled WGS sequence"/>
</dbReference>
<protein>
    <recommendedName>
        <fullName evidence="2">Glycine-zipper-containing OmpA-like membrane domain-containing protein</fullName>
    </recommendedName>
</protein>
<keyword evidence="1" id="KW-0732">Signal</keyword>
<dbReference type="STRING" id="1331007.AALB_3264"/>
<proteinExistence type="predicted"/>
<feature type="chain" id="PRO_5004478414" description="Glycine-zipper-containing OmpA-like membrane domain-containing protein" evidence="1">
    <location>
        <begin position="33"/>
        <end position="77"/>
    </location>
</feature>
<evidence type="ECO:0000313" key="4">
    <source>
        <dbReference type="Proteomes" id="UP000014461"/>
    </source>
</evidence>
<sequence length="77" mass="7380">MKRVYKGRKSSQRAFVAAALVLSVANTAVVNAHPCDGNAITDAVDGAIIGGVAGAIVGDAGSGAAIGAGAGVIGWCL</sequence>
<feature type="signal peptide" evidence="1">
    <location>
        <begin position="1"/>
        <end position="32"/>
    </location>
</feature>
<dbReference type="RefSeq" id="WP_016402951.1">
    <property type="nucleotide sequence ID" value="NZ_BARX01000024.1"/>
</dbReference>
<dbReference type="EMBL" id="BARX01000024">
    <property type="protein sequence ID" value="GAD03184.1"/>
    <property type="molecule type" value="Genomic_DNA"/>
</dbReference>
<organism evidence="3 4">
    <name type="scientific">Agarivorans albus MKT 106</name>
    <dbReference type="NCBI Taxonomy" id="1331007"/>
    <lineage>
        <taxon>Bacteria</taxon>
        <taxon>Pseudomonadati</taxon>
        <taxon>Pseudomonadota</taxon>
        <taxon>Gammaproteobacteria</taxon>
        <taxon>Alteromonadales</taxon>
        <taxon>Alteromonadaceae</taxon>
        <taxon>Agarivorans</taxon>
    </lineage>
</organism>
<dbReference type="InterPro" id="IPR025693">
    <property type="entry name" value="Gly-zipper_OmpA-like_dom"/>
</dbReference>
<reference evidence="3" key="1">
    <citation type="journal article" date="2013" name="Genome Announc.">
        <title>Draft Genome Sequence of Agarivorans albus Strain MKT 106T, an Agarolytic Marine Bacterium.</title>
        <authorList>
            <person name="Yasuike M."/>
            <person name="Nakamura Y."/>
            <person name="Kai W."/>
            <person name="Fujiwara A."/>
            <person name="Fukui Y."/>
            <person name="Satomi M."/>
            <person name="Sano M."/>
        </authorList>
    </citation>
    <scope>NUCLEOTIDE SEQUENCE [LARGE SCALE GENOMIC DNA]</scope>
</reference>
<name>R9PPA7_AGAAL</name>
<dbReference type="AlphaFoldDB" id="R9PPA7"/>
<keyword evidence="4" id="KW-1185">Reference proteome</keyword>
<accession>R9PPA7</accession>
<evidence type="ECO:0000256" key="1">
    <source>
        <dbReference type="SAM" id="SignalP"/>
    </source>
</evidence>
<evidence type="ECO:0000313" key="3">
    <source>
        <dbReference type="EMBL" id="GAD03184.1"/>
    </source>
</evidence>
<dbReference type="Pfam" id="PF13436">
    <property type="entry name" value="Gly-zipper_OmpA"/>
    <property type="match status" value="1"/>
</dbReference>
<feature type="domain" description="Glycine-zipper-containing OmpA-like membrane" evidence="2">
    <location>
        <begin position="41"/>
        <end position="74"/>
    </location>
</feature>
<evidence type="ECO:0000259" key="2">
    <source>
        <dbReference type="Pfam" id="PF13436"/>
    </source>
</evidence>
<gene>
    <name evidence="3" type="ORF">AALB_3264</name>
</gene>
<comment type="caution">
    <text evidence="3">The sequence shown here is derived from an EMBL/GenBank/DDBJ whole genome shotgun (WGS) entry which is preliminary data.</text>
</comment>